<evidence type="ECO:0000256" key="2">
    <source>
        <dbReference type="ARBA" id="ARBA00022801"/>
    </source>
</evidence>
<reference evidence="4 5" key="1">
    <citation type="submission" date="2024-02" db="EMBL/GenBank/DDBJ databases">
        <title>A nitrogen-fixing paenibacillus bacterium.</title>
        <authorList>
            <person name="Zhang W.L."/>
            <person name="Chen S.F."/>
        </authorList>
    </citation>
    <scope>NUCLEOTIDE SEQUENCE [LARGE SCALE GENOMIC DNA]</scope>
    <source>
        <strain evidence="4 5">M1</strain>
    </source>
</reference>
<proteinExistence type="inferred from homology"/>
<gene>
    <name evidence="4" type="ORF">V3851_08420</name>
</gene>
<dbReference type="RefSeq" id="WP_331846079.1">
    <property type="nucleotide sequence ID" value="NZ_JAZHPZ010000003.1"/>
</dbReference>
<keyword evidence="5" id="KW-1185">Reference proteome</keyword>
<feature type="domain" description="Nudix hydrolase" evidence="3">
    <location>
        <begin position="1"/>
        <end position="149"/>
    </location>
</feature>
<dbReference type="Proteomes" id="UP001306950">
    <property type="component" value="Unassembled WGS sequence"/>
</dbReference>
<dbReference type="Gene3D" id="3.90.79.10">
    <property type="entry name" value="Nucleoside Triphosphate Pyrophosphohydrolase"/>
    <property type="match status" value="1"/>
</dbReference>
<comment type="similarity">
    <text evidence="1">Belongs to the Nudix hydrolase family.</text>
</comment>
<dbReference type="PROSITE" id="PS51462">
    <property type="entry name" value="NUDIX"/>
    <property type="match status" value="1"/>
</dbReference>
<dbReference type="PANTHER" id="PTHR43736:SF1">
    <property type="entry name" value="DIHYDRONEOPTERIN TRIPHOSPHATE DIPHOSPHATASE"/>
    <property type="match status" value="1"/>
</dbReference>
<sequence>MFYVNARAFIERQRNNSTEIIIQTRNKKNEQALELPGGRLELFEPILEGLRREVYEETGLIVVEVEGSQKYIDTRGINPEFEVECVEPYCVYQTIKGPVDSVGMYFICKAEGNPLAAGDETKDIRWETIDEIYKLMLEDPRQFSDVDRAGIMYYLKHRFGMLFGETRSLYIEDSP</sequence>
<name>A0ABU7VQU6_9BACL</name>
<evidence type="ECO:0000313" key="5">
    <source>
        <dbReference type="Proteomes" id="UP001306950"/>
    </source>
</evidence>
<dbReference type="Pfam" id="PF00293">
    <property type="entry name" value="NUDIX"/>
    <property type="match status" value="1"/>
</dbReference>
<dbReference type="InterPro" id="IPR000086">
    <property type="entry name" value="NUDIX_hydrolase_dom"/>
</dbReference>
<evidence type="ECO:0000259" key="3">
    <source>
        <dbReference type="PROSITE" id="PS51462"/>
    </source>
</evidence>
<dbReference type="PROSITE" id="PS00893">
    <property type="entry name" value="NUDIX_BOX"/>
    <property type="match status" value="1"/>
</dbReference>
<comment type="caution">
    <text evidence="4">The sequence shown here is derived from an EMBL/GenBank/DDBJ whole genome shotgun (WGS) entry which is preliminary data.</text>
</comment>
<dbReference type="SUPFAM" id="SSF55811">
    <property type="entry name" value="Nudix"/>
    <property type="match status" value="1"/>
</dbReference>
<dbReference type="EMBL" id="JAZHPZ010000003">
    <property type="protein sequence ID" value="MEF2965850.1"/>
    <property type="molecule type" value="Genomic_DNA"/>
</dbReference>
<dbReference type="InterPro" id="IPR015797">
    <property type="entry name" value="NUDIX_hydrolase-like_dom_sf"/>
</dbReference>
<keyword evidence="2" id="KW-0378">Hydrolase</keyword>
<evidence type="ECO:0000313" key="4">
    <source>
        <dbReference type="EMBL" id="MEF2965850.1"/>
    </source>
</evidence>
<dbReference type="InterPro" id="IPR020084">
    <property type="entry name" value="NUDIX_hydrolase_CS"/>
</dbReference>
<organism evidence="4 5">
    <name type="scientific">Paenibacillus haidiansis</name>
    <dbReference type="NCBI Taxonomy" id="1574488"/>
    <lineage>
        <taxon>Bacteria</taxon>
        <taxon>Bacillati</taxon>
        <taxon>Bacillota</taxon>
        <taxon>Bacilli</taxon>
        <taxon>Bacillales</taxon>
        <taxon>Paenibacillaceae</taxon>
        <taxon>Paenibacillus</taxon>
    </lineage>
</organism>
<dbReference type="PANTHER" id="PTHR43736">
    <property type="entry name" value="ADP-RIBOSE PYROPHOSPHATASE"/>
    <property type="match status" value="1"/>
</dbReference>
<protein>
    <submittedName>
        <fullName evidence="4">NUDIX domain-containing protein</fullName>
    </submittedName>
</protein>
<evidence type="ECO:0000256" key="1">
    <source>
        <dbReference type="ARBA" id="ARBA00005582"/>
    </source>
</evidence>
<accession>A0ABU7VQU6</accession>